<feature type="repeat" description="TPR" evidence="7">
    <location>
        <begin position="300"/>
        <end position="333"/>
    </location>
</feature>
<keyword evidence="5" id="KW-0862">Zinc</keyword>
<keyword evidence="7" id="KW-0802">TPR repeat</keyword>
<evidence type="ECO:0000259" key="8">
    <source>
        <dbReference type="Pfam" id="PF01435"/>
    </source>
</evidence>
<evidence type="ECO:0000313" key="9">
    <source>
        <dbReference type="EMBL" id="QCQ21664.1"/>
    </source>
</evidence>
<keyword evidence="10" id="KW-1185">Reference proteome</keyword>
<feature type="repeat" description="TPR" evidence="7">
    <location>
        <begin position="334"/>
        <end position="367"/>
    </location>
</feature>
<evidence type="ECO:0000256" key="3">
    <source>
        <dbReference type="ARBA" id="ARBA00022723"/>
    </source>
</evidence>
<dbReference type="GO" id="GO:0051603">
    <property type="term" value="P:proteolysis involved in protein catabolic process"/>
    <property type="evidence" value="ECO:0007669"/>
    <property type="project" value="TreeGrafter"/>
</dbReference>
<dbReference type="EMBL" id="CP040098">
    <property type="protein sequence ID" value="QCQ21664.1"/>
    <property type="molecule type" value="Genomic_DNA"/>
</dbReference>
<dbReference type="PANTHER" id="PTHR22726:SF1">
    <property type="entry name" value="METALLOENDOPEPTIDASE OMA1, MITOCHONDRIAL"/>
    <property type="match status" value="1"/>
</dbReference>
<dbReference type="SUPFAM" id="SSF48452">
    <property type="entry name" value="TPR-like"/>
    <property type="match status" value="1"/>
</dbReference>
<dbReference type="InterPro" id="IPR051156">
    <property type="entry name" value="Mito/Outer_Membr_Metalloprot"/>
</dbReference>
<dbReference type="SMART" id="SM00028">
    <property type="entry name" value="TPR"/>
    <property type="match status" value="4"/>
</dbReference>
<dbReference type="Proteomes" id="UP000298602">
    <property type="component" value="Chromosome"/>
</dbReference>
<dbReference type="GO" id="GO:0046872">
    <property type="term" value="F:metal ion binding"/>
    <property type="evidence" value="ECO:0007669"/>
    <property type="project" value="UniProtKB-KW"/>
</dbReference>
<dbReference type="CDD" id="cd07333">
    <property type="entry name" value="M48C_bepA_like"/>
    <property type="match status" value="1"/>
</dbReference>
<dbReference type="PANTHER" id="PTHR22726">
    <property type="entry name" value="METALLOENDOPEPTIDASE OMA1"/>
    <property type="match status" value="1"/>
</dbReference>
<feature type="domain" description="Peptidase M48" evidence="8">
    <location>
        <begin position="62"/>
        <end position="246"/>
    </location>
</feature>
<evidence type="ECO:0000256" key="4">
    <source>
        <dbReference type="ARBA" id="ARBA00022801"/>
    </source>
</evidence>
<sequence>MPAWSDVRRALVVFLAFAVLWTGSVVPAQGLSLSEEKILGRKLLNAIRQYHRLIDDGEIVSYVRSVGRRITDQLQPSHYDYHFYVLDESTPNAFAIPGGYVFVFRGLIEMMESEGELAAILSHELAHVQARHIHERLERGKVLSIATLAGAVAAAFLGAHSNAASALATGVMAGSTSLELKYTRENEEEADRLGFRYLCAAGYPPQAMVSVMEKLGREGWRGDSRIPSYLQTHPAVNERVDYLKQMAERMVETSPPRPTRDPNGDFVLVQAALISAYGDPQVAGDQLAAWRMKAGTERRAASHYGMGRLHLRTGRLEPALAELRQAAALKPQSPLVLSSLGEAYYRTGRLTEAENALLGALALDPESAIAHFRLALVLEEQGKIEQALDHLRQADTLAPLYPEIDYHLGVLFGRIDQLGAAHFHLGRYYMARSDRRLASFHYEKAKELLPAGDERLEDIEEILETLKGRKKSPQAAFFEERSAPFFGNTRSLGPPVRFQRR</sequence>
<dbReference type="Pfam" id="PF13432">
    <property type="entry name" value="TPR_16"/>
    <property type="match status" value="1"/>
</dbReference>
<dbReference type="KEGG" id="dax:FDQ92_05400"/>
<dbReference type="AlphaFoldDB" id="A0A4P8L1U0"/>
<dbReference type="PROSITE" id="PS50005">
    <property type="entry name" value="TPR"/>
    <property type="match status" value="3"/>
</dbReference>
<gene>
    <name evidence="9" type="ORF">FDQ92_05400</name>
</gene>
<keyword evidence="6" id="KW-0482">Metalloprotease</keyword>
<dbReference type="GO" id="GO:0004222">
    <property type="term" value="F:metalloendopeptidase activity"/>
    <property type="evidence" value="ECO:0007669"/>
    <property type="project" value="InterPro"/>
</dbReference>
<dbReference type="InterPro" id="IPR019734">
    <property type="entry name" value="TPR_rpt"/>
</dbReference>
<dbReference type="OrthoDB" id="9810445at2"/>
<dbReference type="Gene3D" id="1.25.40.10">
    <property type="entry name" value="Tetratricopeptide repeat domain"/>
    <property type="match status" value="1"/>
</dbReference>
<name>A0A4P8L1U0_9BACT</name>
<dbReference type="Pfam" id="PF01435">
    <property type="entry name" value="Peptidase_M48"/>
    <property type="match status" value="1"/>
</dbReference>
<dbReference type="InterPro" id="IPR001915">
    <property type="entry name" value="Peptidase_M48"/>
</dbReference>
<protein>
    <submittedName>
        <fullName evidence="9">Tetratricopeptide repeat protein</fullName>
    </submittedName>
</protein>
<keyword evidence="4" id="KW-0378">Hydrolase</keyword>
<comment type="cofactor">
    <cofactor evidence="1">
        <name>Zn(2+)</name>
        <dbReference type="ChEBI" id="CHEBI:29105"/>
    </cofactor>
</comment>
<accession>A0A4P8L1U0</accession>
<reference evidence="9 10" key="1">
    <citation type="submission" date="2019-05" db="EMBL/GenBank/DDBJ databases">
        <title>The Complete Genome Sequence of the n-alkane-degrading Desulfoglaeba alkanexedens ALDC reveals multiple alkylsuccinate synthase gene clusters.</title>
        <authorList>
            <person name="Callaghan A.V."/>
            <person name="Davidova I.A."/>
            <person name="Duncan K.E."/>
            <person name="Morris B."/>
            <person name="McInerney M.J."/>
        </authorList>
    </citation>
    <scope>NUCLEOTIDE SEQUENCE [LARGE SCALE GENOMIC DNA]</scope>
    <source>
        <strain evidence="9 10">ALDC</strain>
    </source>
</reference>
<evidence type="ECO:0000256" key="7">
    <source>
        <dbReference type="PROSITE-ProRule" id="PRU00339"/>
    </source>
</evidence>
<dbReference type="Gene3D" id="3.30.2010.10">
    <property type="entry name" value="Metalloproteases ('zincins'), catalytic domain"/>
    <property type="match status" value="1"/>
</dbReference>
<keyword evidence="3" id="KW-0479">Metal-binding</keyword>
<keyword evidence="2" id="KW-0645">Protease</keyword>
<organism evidence="9 10">
    <name type="scientific">Desulfoglaeba alkanexedens ALDC</name>
    <dbReference type="NCBI Taxonomy" id="980445"/>
    <lineage>
        <taxon>Bacteria</taxon>
        <taxon>Pseudomonadati</taxon>
        <taxon>Thermodesulfobacteriota</taxon>
        <taxon>Syntrophobacteria</taxon>
        <taxon>Syntrophobacterales</taxon>
        <taxon>Syntrophobacteraceae</taxon>
        <taxon>Desulfoglaeba</taxon>
    </lineage>
</organism>
<evidence type="ECO:0000256" key="6">
    <source>
        <dbReference type="ARBA" id="ARBA00023049"/>
    </source>
</evidence>
<feature type="repeat" description="TPR" evidence="7">
    <location>
        <begin position="368"/>
        <end position="401"/>
    </location>
</feature>
<dbReference type="Pfam" id="PF13181">
    <property type="entry name" value="TPR_8"/>
    <property type="match status" value="1"/>
</dbReference>
<evidence type="ECO:0000313" key="10">
    <source>
        <dbReference type="Proteomes" id="UP000298602"/>
    </source>
</evidence>
<evidence type="ECO:0000256" key="5">
    <source>
        <dbReference type="ARBA" id="ARBA00022833"/>
    </source>
</evidence>
<reference evidence="9 10" key="2">
    <citation type="submission" date="2019-05" db="EMBL/GenBank/DDBJ databases">
        <authorList>
            <person name="Suflita J.M."/>
            <person name="Marks C.R."/>
        </authorList>
    </citation>
    <scope>NUCLEOTIDE SEQUENCE [LARGE SCALE GENOMIC DNA]</scope>
    <source>
        <strain evidence="9 10">ALDC</strain>
    </source>
</reference>
<dbReference type="RefSeq" id="WP_137423633.1">
    <property type="nucleotide sequence ID" value="NZ_CP040098.1"/>
</dbReference>
<dbReference type="InterPro" id="IPR011990">
    <property type="entry name" value="TPR-like_helical_dom_sf"/>
</dbReference>
<dbReference type="GO" id="GO:0016020">
    <property type="term" value="C:membrane"/>
    <property type="evidence" value="ECO:0007669"/>
    <property type="project" value="TreeGrafter"/>
</dbReference>
<proteinExistence type="predicted"/>
<evidence type="ECO:0000256" key="1">
    <source>
        <dbReference type="ARBA" id="ARBA00001947"/>
    </source>
</evidence>
<evidence type="ECO:0000256" key="2">
    <source>
        <dbReference type="ARBA" id="ARBA00022670"/>
    </source>
</evidence>